<sequence length="124" mass="13617">MVVTLACMLASPALALEGIVTHIRDGDTFVLEQQPVRICGIQAPESHHRAGPASSRALYRMIMGKRVRCIPVSQGSVCDGRSPKRSRDRINAQCFIGGKDIAAEMVRLGQAKDWARFSGGYYRQ</sequence>
<keyword evidence="1" id="KW-0732">Signal</keyword>
<accession>A0A8J2YGN4</accession>
<dbReference type="SMART" id="SM00318">
    <property type="entry name" value="SNc"/>
    <property type="match status" value="1"/>
</dbReference>
<gene>
    <name evidence="3" type="ORF">GCM10007276_12470</name>
</gene>
<dbReference type="AlphaFoldDB" id="A0A8J2YGN4"/>
<dbReference type="EMBL" id="BMCP01000001">
    <property type="protein sequence ID" value="GGE36482.1"/>
    <property type="molecule type" value="Genomic_DNA"/>
</dbReference>
<feature type="chain" id="PRO_5035320478" description="TNase-like domain-containing protein" evidence="1">
    <location>
        <begin position="16"/>
        <end position="124"/>
    </location>
</feature>
<evidence type="ECO:0000313" key="4">
    <source>
        <dbReference type="Proteomes" id="UP000602745"/>
    </source>
</evidence>
<dbReference type="InterPro" id="IPR035437">
    <property type="entry name" value="SNase_OB-fold_sf"/>
</dbReference>
<protein>
    <recommendedName>
        <fullName evidence="2">TNase-like domain-containing protein</fullName>
    </recommendedName>
</protein>
<feature type="domain" description="TNase-like" evidence="2">
    <location>
        <begin position="14"/>
        <end position="124"/>
    </location>
</feature>
<reference evidence="3" key="2">
    <citation type="submission" date="2020-09" db="EMBL/GenBank/DDBJ databases">
        <authorList>
            <person name="Sun Q."/>
            <person name="Sedlacek I."/>
        </authorList>
    </citation>
    <scope>NUCLEOTIDE SEQUENCE</scope>
    <source>
        <strain evidence="3">CCM 7684</strain>
    </source>
</reference>
<evidence type="ECO:0000256" key="1">
    <source>
        <dbReference type="SAM" id="SignalP"/>
    </source>
</evidence>
<dbReference type="InterPro" id="IPR016071">
    <property type="entry name" value="Staphylococal_nuclease_OB-fold"/>
</dbReference>
<comment type="caution">
    <text evidence="3">The sequence shown here is derived from an EMBL/GenBank/DDBJ whole genome shotgun (WGS) entry which is preliminary data.</text>
</comment>
<dbReference type="Proteomes" id="UP000602745">
    <property type="component" value="Unassembled WGS sequence"/>
</dbReference>
<name>A0A8J2YGN4_9RHOB</name>
<evidence type="ECO:0000259" key="2">
    <source>
        <dbReference type="SMART" id="SM00318"/>
    </source>
</evidence>
<evidence type="ECO:0000313" key="3">
    <source>
        <dbReference type="EMBL" id="GGE36482.1"/>
    </source>
</evidence>
<dbReference type="RefSeq" id="WP_188408793.1">
    <property type="nucleotide sequence ID" value="NZ_BMCP01000001.1"/>
</dbReference>
<dbReference type="Gene3D" id="2.40.50.90">
    <property type="match status" value="1"/>
</dbReference>
<keyword evidence="4" id="KW-1185">Reference proteome</keyword>
<organism evidence="3 4">
    <name type="scientific">Agaricicola taiwanensis</name>
    <dbReference type="NCBI Taxonomy" id="591372"/>
    <lineage>
        <taxon>Bacteria</taxon>
        <taxon>Pseudomonadati</taxon>
        <taxon>Pseudomonadota</taxon>
        <taxon>Alphaproteobacteria</taxon>
        <taxon>Rhodobacterales</taxon>
        <taxon>Paracoccaceae</taxon>
        <taxon>Agaricicola</taxon>
    </lineage>
</organism>
<dbReference type="SUPFAM" id="SSF50199">
    <property type="entry name" value="Staphylococcal nuclease"/>
    <property type="match status" value="1"/>
</dbReference>
<proteinExistence type="predicted"/>
<reference evidence="3" key="1">
    <citation type="journal article" date="2014" name="Int. J. Syst. Evol. Microbiol.">
        <title>Complete genome sequence of Corynebacterium casei LMG S-19264T (=DSM 44701T), isolated from a smear-ripened cheese.</title>
        <authorList>
            <consortium name="US DOE Joint Genome Institute (JGI-PGF)"/>
            <person name="Walter F."/>
            <person name="Albersmeier A."/>
            <person name="Kalinowski J."/>
            <person name="Ruckert C."/>
        </authorList>
    </citation>
    <scope>NUCLEOTIDE SEQUENCE</scope>
    <source>
        <strain evidence="3">CCM 7684</strain>
    </source>
</reference>
<feature type="signal peptide" evidence="1">
    <location>
        <begin position="1"/>
        <end position="15"/>
    </location>
</feature>